<dbReference type="Pfam" id="PF00583">
    <property type="entry name" value="Acetyltransf_1"/>
    <property type="match status" value="1"/>
</dbReference>
<feature type="domain" description="N-acetyltransferase" evidence="3">
    <location>
        <begin position="1"/>
        <end position="139"/>
    </location>
</feature>
<gene>
    <name evidence="4" type="ORF">JOC58_000081</name>
</gene>
<evidence type="ECO:0000259" key="3">
    <source>
        <dbReference type="PROSITE" id="PS51186"/>
    </source>
</evidence>
<organism evidence="4 5">
    <name type="scientific">Paenibacillus hunanensis</name>
    <dbReference type="NCBI Taxonomy" id="539262"/>
    <lineage>
        <taxon>Bacteria</taxon>
        <taxon>Bacillati</taxon>
        <taxon>Bacillota</taxon>
        <taxon>Bacilli</taxon>
        <taxon>Bacillales</taxon>
        <taxon>Paenibacillaceae</taxon>
        <taxon>Paenibacillus</taxon>
    </lineage>
</organism>
<accession>A0ABU1IU81</accession>
<evidence type="ECO:0000256" key="1">
    <source>
        <dbReference type="ARBA" id="ARBA00022679"/>
    </source>
</evidence>
<dbReference type="EMBL" id="JAVDQH010000001">
    <property type="protein sequence ID" value="MDR6242197.1"/>
    <property type="molecule type" value="Genomic_DNA"/>
</dbReference>
<dbReference type="InterPro" id="IPR000182">
    <property type="entry name" value="GNAT_dom"/>
</dbReference>
<evidence type="ECO:0000256" key="2">
    <source>
        <dbReference type="ARBA" id="ARBA00023315"/>
    </source>
</evidence>
<proteinExistence type="predicted"/>
<dbReference type="CDD" id="cd04301">
    <property type="entry name" value="NAT_SF"/>
    <property type="match status" value="1"/>
</dbReference>
<dbReference type="PANTHER" id="PTHR43800">
    <property type="entry name" value="PEPTIDYL-LYSINE N-ACETYLTRANSFERASE YJAB"/>
    <property type="match status" value="1"/>
</dbReference>
<protein>
    <submittedName>
        <fullName evidence="4">GNAT superfamily N-acetyltransferase</fullName>
    </submittedName>
</protein>
<dbReference type="PANTHER" id="PTHR43800:SF1">
    <property type="entry name" value="PEPTIDYL-LYSINE N-ACETYLTRANSFERASE YJAB"/>
    <property type="match status" value="1"/>
</dbReference>
<dbReference type="InterPro" id="IPR016181">
    <property type="entry name" value="Acyl_CoA_acyltransferase"/>
</dbReference>
<evidence type="ECO:0000313" key="5">
    <source>
        <dbReference type="Proteomes" id="UP001185028"/>
    </source>
</evidence>
<dbReference type="PROSITE" id="PS51186">
    <property type="entry name" value="GNAT"/>
    <property type="match status" value="1"/>
</dbReference>
<evidence type="ECO:0000313" key="4">
    <source>
        <dbReference type="EMBL" id="MDR6242197.1"/>
    </source>
</evidence>
<keyword evidence="1" id="KW-0808">Transferase</keyword>
<dbReference type="RefSeq" id="WP_188774684.1">
    <property type="nucleotide sequence ID" value="NZ_BMMB01000003.1"/>
</dbReference>
<name>A0ABU1IU81_9BACL</name>
<comment type="caution">
    <text evidence="4">The sequence shown here is derived from an EMBL/GenBank/DDBJ whole genome shotgun (WGS) entry which is preliminary data.</text>
</comment>
<dbReference type="Proteomes" id="UP001185028">
    <property type="component" value="Unassembled WGS sequence"/>
</dbReference>
<dbReference type="SUPFAM" id="SSF55729">
    <property type="entry name" value="Acyl-CoA N-acyltransferases (Nat)"/>
    <property type="match status" value="1"/>
</dbReference>
<keyword evidence="2" id="KW-0012">Acyltransferase</keyword>
<sequence>MLTRKANMQDYPQLRQIYLNSRRGSFHWANIEEMTLDDFDRDTVEEEIFVAEENGDILGFTALYVPNRFIHHLFVDPAHAGKGAGDLLLKRAVDELGTPVTLKCVSENKHALSFYKKRGWKAVIEEGEPGAKYWVMVYE</sequence>
<dbReference type="Gene3D" id="3.40.630.30">
    <property type="match status" value="1"/>
</dbReference>
<keyword evidence="5" id="KW-1185">Reference proteome</keyword>
<reference evidence="4 5" key="1">
    <citation type="submission" date="2023-07" db="EMBL/GenBank/DDBJ databases">
        <title>Genomic Encyclopedia of Type Strains, Phase IV (KMG-IV): sequencing the most valuable type-strain genomes for metagenomic binning, comparative biology and taxonomic classification.</title>
        <authorList>
            <person name="Goeker M."/>
        </authorList>
    </citation>
    <scope>NUCLEOTIDE SEQUENCE [LARGE SCALE GENOMIC DNA]</scope>
    <source>
        <strain evidence="4 5">DSM 22170</strain>
    </source>
</reference>